<name>A0A2T6BXI3_9BACL</name>
<evidence type="ECO:0000256" key="1">
    <source>
        <dbReference type="SAM" id="MobiDB-lite"/>
    </source>
</evidence>
<comment type="caution">
    <text evidence="2">The sequence shown here is derived from an EMBL/GenBank/DDBJ whole genome shotgun (WGS) entry which is preliminary data.</text>
</comment>
<protein>
    <submittedName>
        <fullName evidence="2">Uncharacterized protein</fullName>
    </submittedName>
</protein>
<gene>
    <name evidence="2" type="ORF">C8P63_10899</name>
</gene>
<accession>A0A2T6BXI3</accession>
<sequence>MKTSESGQSRAKQNPSAGPRPERLQPAKNALFQSLFAESILLSIAGQMASLPGIHERPELRSVREEDMRRGHHRLTAQGCLERIGGEDWHETVVSQLVGSLYNARRHDRIQRGNLMELKRKIPADARTAVENWIQWLDYSENTLQEAMVHSRELIGSLQWNRFAPR</sequence>
<feature type="compositionally biased region" description="Polar residues" evidence="1">
    <location>
        <begin position="1"/>
        <end position="16"/>
    </location>
</feature>
<dbReference type="Proteomes" id="UP000244240">
    <property type="component" value="Unassembled WGS sequence"/>
</dbReference>
<keyword evidence="3" id="KW-1185">Reference proteome</keyword>
<dbReference type="EMBL" id="QBKR01000008">
    <property type="protein sequence ID" value="PTX60789.1"/>
    <property type="molecule type" value="Genomic_DNA"/>
</dbReference>
<dbReference type="OrthoDB" id="2988329at2"/>
<dbReference type="RefSeq" id="WP_108022763.1">
    <property type="nucleotide sequence ID" value="NZ_QBKR01000008.1"/>
</dbReference>
<organism evidence="2 3">
    <name type="scientific">Melghirimyces profundicolus</name>
    <dbReference type="NCBI Taxonomy" id="1242148"/>
    <lineage>
        <taxon>Bacteria</taxon>
        <taxon>Bacillati</taxon>
        <taxon>Bacillota</taxon>
        <taxon>Bacilli</taxon>
        <taxon>Bacillales</taxon>
        <taxon>Thermoactinomycetaceae</taxon>
        <taxon>Melghirimyces</taxon>
    </lineage>
</organism>
<evidence type="ECO:0000313" key="2">
    <source>
        <dbReference type="EMBL" id="PTX60789.1"/>
    </source>
</evidence>
<dbReference type="AlphaFoldDB" id="A0A2T6BXI3"/>
<evidence type="ECO:0000313" key="3">
    <source>
        <dbReference type="Proteomes" id="UP000244240"/>
    </source>
</evidence>
<reference evidence="2 3" key="1">
    <citation type="submission" date="2018-04" db="EMBL/GenBank/DDBJ databases">
        <title>Genomic Encyclopedia of Archaeal and Bacterial Type Strains, Phase II (KMG-II): from individual species to whole genera.</title>
        <authorList>
            <person name="Goeker M."/>
        </authorList>
    </citation>
    <scope>NUCLEOTIDE SEQUENCE [LARGE SCALE GENOMIC DNA]</scope>
    <source>
        <strain evidence="2 3">DSM 45787</strain>
    </source>
</reference>
<feature type="region of interest" description="Disordered" evidence="1">
    <location>
        <begin position="1"/>
        <end position="23"/>
    </location>
</feature>
<proteinExistence type="predicted"/>